<keyword evidence="3" id="KW-1185">Reference proteome</keyword>
<name>A0ABP7A1U3_9MICO</name>
<dbReference type="Gene3D" id="2.40.320.10">
    <property type="entry name" value="Hypothetical Protein Pfu-838710-001"/>
    <property type="match status" value="1"/>
</dbReference>
<dbReference type="Pfam" id="PF01928">
    <property type="entry name" value="CYTH"/>
    <property type="match status" value="1"/>
</dbReference>
<gene>
    <name evidence="2" type="ORF">GCM10022200_01840</name>
</gene>
<dbReference type="InterPro" id="IPR023577">
    <property type="entry name" value="CYTH_domain"/>
</dbReference>
<dbReference type="CDD" id="cd07374">
    <property type="entry name" value="CYTH-like_Pase"/>
    <property type="match status" value="1"/>
</dbReference>
<evidence type="ECO:0000313" key="3">
    <source>
        <dbReference type="Proteomes" id="UP001501697"/>
    </source>
</evidence>
<dbReference type="SUPFAM" id="SSF55154">
    <property type="entry name" value="CYTH-like phosphatases"/>
    <property type="match status" value="1"/>
</dbReference>
<feature type="domain" description="CYTH" evidence="1">
    <location>
        <begin position="16"/>
        <end position="215"/>
    </location>
</feature>
<dbReference type="InterPro" id="IPR033469">
    <property type="entry name" value="CYTH-like_dom_sf"/>
</dbReference>
<reference evidence="3" key="1">
    <citation type="journal article" date="2019" name="Int. J. Syst. Evol. Microbiol.">
        <title>The Global Catalogue of Microorganisms (GCM) 10K type strain sequencing project: providing services to taxonomists for standard genome sequencing and annotation.</title>
        <authorList>
            <consortium name="The Broad Institute Genomics Platform"/>
            <consortium name="The Broad Institute Genome Sequencing Center for Infectious Disease"/>
            <person name="Wu L."/>
            <person name="Ma J."/>
        </authorList>
    </citation>
    <scope>NUCLEOTIDE SEQUENCE [LARGE SCALE GENOMIC DNA]</scope>
    <source>
        <strain evidence="3">JCM 16544</strain>
    </source>
</reference>
<dbReference type="SMART" id="SM01118">
    <property type="entry name" value="CYTH"/>
    <property type="match status" value="1"/>
</dbReference>
<dbReference type="EMBL" id="BAAAYU010000001">
    <property type="protein sequence ID" value="GAA3623252.1"/>
    <property type="molecule type" value="Genomic_DNA"/>
</dbReference>
<evidence type="ECO:0000313" key="2">
    <source>
        <dbReference type="EMBL" id="GAA3623252.1"/>
    </source>
</evidence>
<protein>
    <recommendedName>
        <fullName evidence="1">CYTH domain-containing protein</fullName>
    </recommendedName>
</protein>
<sequence length="215" mass="22998">MASDPSEASGSEPVRSVEIELKFDVDDDTPLPDWSGMPGVASVDDGEVRELDARYLDTPELTLGYAGYALRRRRGGPDEGWHIKGPRIDGARVELGWPLGTDDEDVPEAVRAAVAHVTDAALGDIARIRNHRTAFALRDATGALVAEFVDDHVTAVDVRTGIERAWREWELELGPAAPADRPSRVAFFDAAADAVTAAGGRPAASLSKLGRALGY</sequence>
<comment type="caution">
    <text evidence="2">The sequence shown here is derived from an EMBL/GenBank/DDBJ whole genome shotgun (WGS) entry which is preliminary data.</text>
</comment>
<accession>A0ABP7A1U3</accession>
<dbReference type="RefSeq" id="WP_344735960.1">
    <property type="nucleotide sequence ID" value="NZ_BAAAYU010000001.1"/>
</dbReference>
<organism evidence="2 3">
    <name type="scientific">Microbacterium awajiense</name>
    <dbReference type="NCBI Taxonomy" id="415214"/>
    <lineage>
        <taxon>Bacteria</taxon>
        <taxon>Bacillati</taxon>
        <taxon>Actinomycetota</taxon>
        <taxon>Actinomycetes</taxon>
        <taxon>Micrococcales</taxon>
        <taxon>Microbacteriaceae</taxon>
        <taxon>Microbacterium</taxon>
    </lineage>
</organism>
<evidence type="ECO:0000259" key="1">
    <source>
        <dbReference type="SMART" id="SM01118"/>
    </source>
</evidence>
<proteinExistence type="predicted"/>
<dbReference type="Proteomes" id="UP001501697">
    <property type="component" value="Unassembled WGS sequence"/>
</dbReference>